<feature type="compositionally biased region" description="Basic and acidic residues" evidence="1">
    <location>
        <begin position="355"/>
        <end position="364"/>
    </location>
</feature>
<feature type="compositionally biased region" description="Basic and acidic residues" evidence="1">
    <location>
        <begin position="299"/>
        <end position="310"/>
    </location>
</feature>
<accession>A0A1K1MLS7</accession>
<organism evidence="3 4">
    <name type="scientific">Ruminococcus flavefaciens</name>
    <dbReference type="NCBI Taxonomy" id="1265"/>
    <lineage>
        <taxon>Bacteria</taxon>
        <taxon>Bacillati</taxon>
        <taxon>Bacillota</taxon>
        <taxon>Clostridia</taxon>
        <taxon>Eubacteriales</taxon>
        <taxon>Oscillospiraceae</taxon>
        <taxon>Ruminococcus</taxon>
    </lineage>
</organism>
<feature type="region of interest" description="Disordered" evidence="1">
    <location>
        <begin position="299"/>
        <end position="364"/>
    </location>
</feature>
<protein>
    <submittedName>
        <fullName evidence="3">Uncharacterized protein</fullName>
    </submittedName>
</protein>
<evidence type="ECO:0000256" key="1">
    <source>
        <dbReference type="SAM" id="MobiDB-lite"/>
    </source>
</evidence>
<feature type="chain" id="PRO_5013176532" evidence="2">
    <location>
        <begin position="25"/>
        <end position="448"/>
    </location>
</feature>
<keyword evidence="2" id="KW-0732">Signal</keyword>
<dbReference type="AlphaFoldDB" id="A0A1K1MLS7"/>
<feature type="signal peptide" evidence="2">
    <location>
        <begin position="1"/>
        <end position="24"/>
    </location>
</feature>
<dbReference type="Proteomes" id="UP000183461">
    <property type="component" value="Unassembled WGS sequence"/>
</dbReference>
<reference evidence="3 4" key="1">
    <citation type="submission" date="2016-11" db="EMBL/GenBank/DDBJ databases">
        <authorList>
            <person name="Jaros S."/>
            <person name="Januszkiewicz K."/>
            <person name="Wedrychowicz H."/>
        </authorList>
    </citation>
    <scope>NUCLEOTIDE SEQUENCE [LARGE SCALE GENOMIC DNA]</scope>
    <source>
        <strain evidence="3 4">YL228</strain>
    </source>
</reference>
<proteinExistence type="predicted"/>
<sequence length="448" mass="50775">MKTNFLKALTVLPLAAVLVSCGRAAIDPNDYLEVKYDGLDTVARANATVDYKQMVMDNLKAFGIKDEDDDHDIDRAVTKLKKYLGGELDKTSQLSNGDTITFEWNDDKVEKLEKKYKIKLKVEDKEIKVTDLEEAKEFNPFDYITLEYNGVGPDAYAKVKVDSSLPVSYDYFKVTPSSGLSNGDKVTVTFGSSKSDEEYIKEDCFRQGYLPTLFEKEFKVEGVQSYIKKIDDVEKASYDRMDKYARKEFDKLADSWEKKELKDIELIGVNLYTPKDETAYWGKNALCFVYKVTTNKPEGFKDDKEGEKATEAPTEAATEAKTEAETTTAKAEDEKTTTTTAKDDKKSETTTTTAKADDKKDDKKADKDSYTYYYFTSFVNVLTPDNNKDKEYPASNVQKPEYINFFGVSGDAFVKGNVLFEGFETLDDLNKAMETKYPKSKCETNIKK</sequence>
<dbReference type="PROSITE" id="PS51257">
    <property type="entry name" value="PROKAR_LIPOPROTEIN"/>
    <property type="match status" value="1"/>
</dbReference>
<name>A0A1K1MLS7_RUMFL</name>
<feature type="compositionally biased region" description="Basic and acidic residues" evidence="1">
    <location>
        <begin position="318"/>
        <end position="348"/>
    </location>
</feature>
<dbReference type="RefSeq" id="WP_072299675.1">
    <property type="nucleotide sequence ID" value="NZ_FPIP01000002.1"/>
</dbReference>
<gene>
    <name evidence="3" type="ORF">SAMN02910280_1325</name>
</gene>
<evidence type="ECO:0000313" key="4">
    <source>
        <dbReference type="Proteomes" id="UP000183461"/>
    </source>
</evidence>
<evidence type="ECO:0000256" key="2">
    <source>
        <dbReference type="SAM" id="SignalP"/>
    </source>
</evidence>
<dbReference type="EMBL" id="FPIP01000002">
    <property type="protein sequence ID" value="SFW24103.1"/>
    <property type="molecule type" value="Genomic_DNA"/>
</dbReference>
<evidence type="ECO:0000313" key="3">
    <source>
        <dbReference type="EMBL" id="SFW24103.1"/>
    </source>
</evidence>